<evidence type="ECO:0000256" key="1">
    <source>
        <dbReference type="ARBA" id="ARBA00010529"/>
    </source>
</evidence>
<dbReference type="EMBL" id="FQZQ01000015">
    <property type="protein sequence ID" value="SHJ92245.1"/>
    <property type="molecule type" value="Genomic_DNA"/>
</dbReference>
<dbReference type="Gene3D" id="4.10.520.10">
    <property type="entry name" value="IHF-like DNA-binding proteins"/>
    <property type="match status" value="1"/>
</dbReference>
<reference evidence="5" key="1">
    <citation type="submission" date="2016-11" db="EMBL/GenBank/DDBJ databases">
        <authorList>
            <person name="Varghese N."/>
            <person name="Submissions S."/>
        </authorList>
    </citation>
    <scope>NUCLEOTIDE SEQUENCE [LARGE SCALE GENOMIC DNA]</scope>
    <source>
        <strain evidence="5">DSM 100564</strain>
    </source>
</reference>
<evidence type="ECO:0000313" key="4">
    <source>
        <dbReference type="EMBL" id="SHJ92245.1"/>
    </source>
</evidence>
<name>A0A1M6N908_9RHOB</name>
<evidence type="ECO:0000256" key="3">
    <source>
        <dbReference type="SAM" id="MobiDB-lite"/>
    </source>
</evidence>
<dbReference type="InterPro" id="IPR010992">
    <property type="entry name" value="IHF-like_DNA-bd_dom_sf"/>
</dbReference>
<gene>
    <name evidence="4" type="ORF">SAMN05444000_11587</name>
</gene>
<sequence length="152" mass="15993">MAKPTTGTQSVSTASAKATKSVPKVKSSTSSTAKTTPRKAPPKPASQANPVVVTASEPVVSAPELKKKDLIDAVVEQSGIKKKFAKPVIEATLAVLGETLADGRGLNLRPFGKMKIQRSKDVSNGKVMTVRVRQPLERTVSIEGLADSDEQS</sequence>
<feature type="region of interest" description="Disordered" evidence="3">
    <location>
        <begin position="1"/>
        <end position="52"/>
    </location>
</feature>
<protein>
    <submittedName>
        <fullName evidence="4">DNA-binding protein HU-alpha</fullName>
    </submittedName>
</protein>
<evidence type="ECO:0000256" key="2">
    <source>
        <dbReference type="ARBA" id="ARBA00023125"/>
    </source>
</evidence>
<dbReference type="GO" id="GO:0030527">
    <property type="term" value="F:structural constituent of chromatin"/>
    <property type="evidence" value="ECO:0007669"/>
    <property type="project" value="InterPro"/>
</dbReference>
<comment type="similarity">
    <text evidence="1">Belongs to the bacterial histone-like protein family.</text>
</comment>
<dbReference type="RefSeq" id="WP_175556942.1">
    <property type="nucleotide sequence ID" value="NZ_FQZQ01000015.1"/>
</dbReference>
<evidence type="ECO:0000313" key="5">
    <source>
        <dbReference type="Proteomes" id="UP000183982"/>
    </source>
</evidence>
<feature type="compositionally biased region" description="Low complexity" evidence="3">
    <location>
        <begin position="10"/>
        <end position="35"/>
    </location>
</feature>
<dbReference type="AlphaFoldDB" id="A0A1M6N908"/>
<organism evidence="4 5">
    <name type="scientific">Shimia gijangensis</name>
    <dbReference type="NCBI Taxonomy" id="1470563"/>
    <lineage>
        <taxon>Bacteria</taxon>
        <taxon>Pseudomonadati</taxon>
        <taxon>Pseudomonadota</taxon>
        <taxon>Alphaproteobacteria</taxon>
        <taxon>Rhodobacterales</taxon>
        <taxon>Roseobacteraceae</taxon>
    </lineage>
</organism>
<keyword evidence="2 4" id="KW-0238">DNA-binding</keyword>
<accession>A0A1M6N908</accession>
<dbReference type="STRING" id="1470563.SAMN05444000_11587"/>
<proteinExistence type="inferred from homology"/>
<dbReference type="Proteomes" id="UP000183982">
    <property type="component" value="Unassembled WGS sequence"/>
</dbReference>
<dbReference type="SUPFAM" id="SSF47729">
    <property type="entry name" value="IHF-like DNA-binding proteins"/>
    <property type="match status" value="1"/>
</dbReference>
<dbReference type="GO" id="GO:0003677">
    <property type="term" value="F:DNA binding"/>
    <property type="evidence" value="ECO:0007669"/>
    <property type="project" value="UniProtKB-KW"/>
</dbReference>
<keyword evidence="5" id="KW-1185">Reference proteome</keyword>
<dbReference type="Pfam" id="PF00216">
    <property type="entry name" value="Bac_DNA_binding"/>
    <property type="match status" value="1"/>
</dbReference>
<dbReference type="InterPro" id="IPR000119">
    <property type="entry name" value="Hist_DNA-bd"/>
</dbReference>